<keyword evidence="3" id="KW-1185">Reference proteome</keyword>
<evidence type="ECO:0008006" key="4">
    <source>
        <dbReference type="Google" id="ProtNLM"/>
    </source>
</evidence>
<dbReference type="EMBL" id="QHKO01000004">
    <property type="protein sequence ID" value="RAL22221.1"/>
    <property type="molecule type" value="Genomic_DNA"/>
</dbReference>
<comment type="caution">
    <text evidence="2">The sequence shown here is derived from an EMBL/GenBank/DDBJ whole genome shotgun (WGS) entry which is preliminary data.</text>
</comment>
<evidence type="ECO:0000256" key="1">
    <source>
        <dbReference type="SAM" id="SignalP"/>
    </source>
</evidence>
<evidence type="ECO:0000313" key="2">
    <source>
        <dbReference type="EMBL" id="RAL22221.1"/>
    </source>
</evidence>
<reference evidence="2 3" key="1">
    <citation type="submission" date="2018-05" db="EMBL/GenBank/DDBJ databases">
        <title>Lujinxingia marina gen. nov. sp. nov., a new facultative anaerobic member of the class Deltaproteobacteria, and proposal of Lujinxingaceae fam. nov.</title>
        <authorList>
            <person name="Li C.-M."/>
        </authorList>
    </citation>
    <scope>NUCLEOTIDE SEQUENCE [LARGE SCALE GENOMIC DNA]</scope>
    <source>
        <strain evidence="2 3">B210</strain>
    </source>
</reference>
<sequence>MRWIQVWLAAAVAVAVMMGATADAQAVVRAGVDVRWLPVALESTELEGAELAGGERQLESLGAGARLMLGFERFAIGAKVNFARHTFGDPDLSYTQVDANLHARLMLPTTRLAIWAEAGPSIALDLATTGYNAGAGVEVDVLGWPLVDLNLGIGAQYARVPVNAGPGLERINEGLRAIVYVGFDFSI</sequence>
<dbReference type="RefSeq" id="WP_111729792.1">
    <property type="nucleotide sequence ID" value="NZ_QHKO01000004.1"/>
</dbReference>
<dbReference type="AlphaFoldDB" id="A0A328C4H2"/>
<protein>
    <recommendedName>
        <fullName evidence="4">Outer membrane protein beta-barrel domain-containing protein</fullName>
    </recommendedName>
</protein>
<evidence type="ECO:0000313" key="3">
    <source>
        <dbReference type="Proteomes" id="UP000249169"/>
    </source>
</evidence>
<dbReference type="OrthoDB" id="5505255at2"/>
<organism evidence="2 3">
    <name type="scientific">Lujinxingia litoralis</name>
    <dbReference type="NCBI Taxonomy" id="2211119"/>
    <lineage>
        <taxon>Bacteria</taxon>
        <taxon>Deltaproteobacteria</taxon>
        <taxon>Bradymonadales</taxon>
        <taxon>Lujinxingiaceae</taxon>
        <taxon>Lujinxingia</taxon>
    </lineage>
</organism>
<name>A0A328C4H2_9DELT</name>
<gene>
    <name evidence="2" type="ORF">DL240_10230</name>
</gene>
<proteinExistence type="predicted"/>
<feature type="chain" id="PRO_5016291088" description="Outer membrane protein beta-barrel domain-containing protein" evidence="1">
    <location>
        <begin position="27"/>
        <end position="187"/>
    </location>
</feature>
<dbReference type="Proteomes" id="UP000249169">
    <property type="component" value="Unassembled WGS sequence"/>
</dbReference>
<feature type="signal peptide" evidence="1">
    <location>
        <begin position="1"/>
        <end position="26"/>
    </location>
</feature>
<accession>A0A328C4H2</accession>
<keyword evidence="1" id="KW-0732">Signal</keyword>